<evidence type="ECO:0000313" key="1">
    <source>
        <dbReference type="EMBL" id="EFJ45698.1"/>
    </source>
</evidence>
<dbReference type="KEGG" id="vcn:VOLCADRAFT_93830"/>
<dbReference type="GeneID" id="9622244"/>
<dbReference type="RefSeq" id="XP_002953099.1">
    <property type="nucleotide sequence ID" value="XM_002953053.1"/>
</dbReference>
<dbReference type="Proteomes" id="UP000001058">
    <property type="component" value="Unassembled WGS sequence"/>
</dbReference>
<gene>
    <name evidence="1" type="ORF">VOLCADRAFT_93830</name>
</gene>
<evidence type="ECO:0000313" key="2">
    <source>
        <dbReference type="Proteomes" id="UP000001058"/>
    </source>
</evidence>
<proteinExistence type="predicted"/>
<reference evidence="1 2" key="1">
    <citation type="journal article" date="2010" name="Science">
        <title>Genomic analysis of organismal complexity in the multicellular green alga Volvox carteri.</title>
        <authorList>
            <person name="Prochnik S.E."/>
            <person name="Umen J."/>
            <person name="Nedelcu A.M."/>
            <person name="Hallmann A."/>
            <person name="Miller S.M."/>
            <person name="Nishii I."/>
            <person name="Ferris P."/>
            <person name="Kuo A."/>
            <person name="Mitros T."/>
            <person name="Fritz-Laylin L.K."/>
            <person name="Hellsten U."/>
            <person name="Chapman J."/>
            <person name="Simakov O."/>
            <person name="Rensing S.A."/>
            <person name="Terry A."/>
            <person name="Pangilinan J."/>
            <person name="Kapitonov V."/>
            <person name="Jurka J."/>
            <person name="Salamov A."/>
            <person name="Shapiro H."/>
            <person name="Schmutz J."/>
            <person name="Grimwood J."/>
            <person name="Lindquist E."/>
            <person name="Lucas S."/>
            <person name="Grigoriev I.V."/>
            <person name="Schmitt R."/>
            <person name="Kirk D."/>
            <person name="Rokhsar D.S."/>
        </authorList>
    </citation>
    <scope>NUCLEOTIDE SEQUENCE [LARGE SCALE GENOMIC DNA]</scope>
    <source>
        <strain evidence="2">f. Nagariensis / Eve</strain>
    </source>
</reference>
<dbReference type="AlphaFoldDB" id="D8U363"/>
<dbReference type="EMBL" id="GL378355">
    <property type="protein sequence ID" value="EFJ45698.1"/>
    <property type="molecule type" value="Genomic_DNA"/>
</dbReference>
<keyword evidence="2" id="KW-1185">Reference proteome</keyword>
<dbReference type="InParanoid" id="D8U363"/>
<accession>D8U363</accession>
<name>D8U363_VOLCA</name>
<organism evidence="2">
    <name type="scientific">Volvox carteri f. nagariensis</name>
    <dbReference type="NCBI Taxonomy" id="3068"/>
    <lineage>
        <taxon>Eukaryota</taxon>
        <taxon>Viridiplantae</taxon>
        <taxon>Chlorophyta</taxon>
        <taxon>core chlorophytes</taxon>
        <taxon>Chlorophyceae</taxon>
        <taxon>CS clade</taxon>
        <taxon>Chlamydomonadales</taxon>
        <taxon>Volvocaceae</taxon>
        <taxon>Volvox</taxon>
    </lineage>
</organism>
<protein>
    <submittedName>
        <fullName evidence="1">Uncharacterized protein</fullName>
    </submittedName>
</protein>
<sequence>MMPFLGPYVFDVDAVDSNPCAWHGRGGLTDGDNPIRTPDLSTITENRTDLGVERLKPNGRSPHPVLIQPITKTEHSPSPCFQKFVDTTRKRGRRAPIETQMPFLGPYVFDVDAVDSNPCAWHGRGGLTDGDNPIRTPDLSTITENRTDLGVERLKPNGRSPHPVLIQPITKTEHSPSPCFQKFVDTTRKRGRRAPIETQMPFLGPYVFDVDAVDSNPCAWHGRGGLTVG</sequence>